<reference evidence="1" key="2">
    <citation type="submission" date="2020-11" db="EMBL/GenBank/DDBJ databases">
        <authorList>
            <person name="McCartney M.A."/>
            <person name="Auch B."/>
            <person name="Kono T."/>
            <person name="Mallez S."/>
            <person name="Becker A."/>
            <person name="Gohl D.M."/>
            <person name="Silverstein K.A.T."/>
            <person name="Koren S."/>
            <person name="Bechman K.B."/>
            <person name="Herman A."/>
            <person name="Abrahante J.E."/>
            <person name="Garbe J."/>
        </authorList>
    </citation>
    <scope>NUCLEOTIDE SEQUENCE</scope>
    <source>
        <strain evidence="1">Duluth1</strain>
        <tissue evidence="1">Whole animal</tissue>
    </source>
</reference>
<protein>
    <submittedName>
        <fullName evidence="1">Uncharacterized protein</fullName>
    </submittedName>
</protein>
<dbReference type="EMBL" id="JAIWYP010000008">
    <property type="protein sequence ID" value="KAH3784678.1"/>
    <property type="molecule type" value="Genomic_DNA"/>
</dbReference>
<accession>A0A9D4ESN7</accession>
<dbReference type="AlphaFoldDB" id="A0A9D4ESN7"/>
<gene>
    <name evidence="1" type="ORF">DPMN_162642</name>
</gene>
<reference evidence="1" key="1">
    <citation type="journal article" date="2019" name="bioRxiv">
        <title>The Genome of the Zebra Mussel, Dreissena polymorpha: A Resource for Invasive Species Research.</title>
        <authorList>
            <person name="McCartney M.A."/>
            <person name="Auch B."/>
            <person name="Kono T."/>
            <person name="Mallez S."/>
            <person name="Zhang Y."/>
            <person name="Obille A."/>
            <person name="Becker A."/>
            <person name="Abrahante J.E."/>
            <person name="Garbe J."/>
            <person name="Badalamenti J.P."/>
            <person name="Herman A."/>
            <person name="Mangelson H."/>
            <person name="Liachko I."/>
            <person name="Sullivan S."/>
            <person name="Sone E.D."/>
            <person name="Koren S."/>
            <person name="Silverstein K.A.T."/>
            <person name="Beckman K.B."/>
            <person name="Gohl D.M."/>
        </authorList>
    </citation>
    <scope>NUCLEOTIDE SEQUENCE</scope>
    <source>
        <strain evidence="1">Duluth1</strain>
        <tissue evidence="1">Whole animal</tissue>
    </source>
</reference>
<sequence length="60" mass="7108">MQIATEALDVVRRFFQATPKTDREQQMLCSLSRNVFRHQFREANGLRQSLILDFVQHKSD</sequence>
<dbReference type="Proteomes" id="UP000828390">
    <property type="component" value="Unassembled WGS sequence"/>
</dbReference>
<evidence type="ECO:0000313" key="1">
    <source>
        <dbReference type="EMBL" id="KAH3784678.1"/>
    </source>
</evidence>
<keyword evidence="2" id="KW-1185">Reference proteome</keyword>
<comment type="caution">
    <text evidence="1">The sequence shown here is derived from an EMBL/GenBank/DDBJ whole genome shotgun (WGS) entry which is preliminary data.</text>
</comment>
<name>A0A9D4ESN7_DREPO</name>
<evidence type="ECO:0000313" key="2">
    <source>
        <dbReference type="Proteomes" id="UP000828390"/>
    </source>
</evidence>
<proteinExistence type="predicted"/>
<organism evidence="1 2">
    <name type="scientific">Dreissena polymorpha</name>
    <name type="common">Zebra mussel</name>
    <name type="synonym">Mytilus polymorpha</name>
    <dbReference type="NCBI Taxonomy" id="45954"/>
    <lineage>
        <taxon>Eukaryota</taxon>
        <taxon>Metazoa</taxon>
        <taxon>Spiralia</taxon>
        <taxon>Lophotrochozoa</taxon>
        <taxon>Mollusca</taxon>
        <taxon>Bivalvia</taxon>
        <taxon>Autobranchia</taxon>
        <taxon>Heteroconchia</taxon>
        <taxon>Euheterodonta</taxon>
        <taxon>Imparidentia</taxon>
        <taxon>Neoheterodontei</taxon>
        <taxon>Myida</taxon>
        <taxon>Dreissenoidea</taxon>
        <taxon>Dreissenidae</taxon>
        <taxon>Dreissena</taxon>
    </lineage>
</organism>